<evidence type="ECO:0000313" key="12">
    <source>
        <dbReference type="Proteomes" id="UP000468735"/>
    </source>
</evidence>
<dbReference type="GO" id="GO:0000160">
    <property type="term" value="P:phosphorelay signal transduction system"/>
    <property type="evidence" value="ECO:0007669"/>
    <property type="project" value="TreeGrafter"/>
</dbReference>
<evidence type="ECO:0000256" key="5">
    <source>
        <dbReference type="ARBA" id="ARBA00022692"/>
    </source>
</evidence>
<comment type="catalytic activity">
    <reaction evidence="1">
        <text>ATP + protein L-histidine = ADP + protein N-phospho-L-histidine.</text>
        <dbReference type="EC" id="2.7.13.3"/>
    </reaction>
</comment>
<comment type="caution">
    <text evidence="11">The sequence shown here is derived from an EMBL/GenBank/DDBJ whole genome shotgun (WGS) entry which is preliminary data.</text>
</comment>
<evidence type="ECO:0000256" key="7">
    <source>
        <dbReference type="ARBA" id="ARBA00022989"/>
    </source>
</evidence>
<sequence>MPSLQAPVAEPSPSSHKRTRRHPIRYRIGLLLVLPLVSLVGLWAFAAASSLGAALDQMAVTRVVDRISTPTGSVGVLLQQERAAAAAVAGSRAGRTVQQLRTAEAATDAALAVFRAKSLPAAEDLLGRPARQLLGDLDRQYRSVDALRAKVHARTVSPVDAIRQYDSLCDSTTRIFGSLVQADDAEIFQTTTALVNAWRARDYALREDALLTASESQGGRMSAAEYAAFVQAVGNRRQVTEIAATSLSDDVDKRIQPLLETPQYARYQVLENSIVASSSRTVPAETLQEWRSTSRSITAAWGQAQLSASEALTDRTDTVGKQTVVRLAIVGGLGLMVVAASILLSVRFARRLSGELHGLQRAAQHLAENQLPQVIARLRKGEEVKPPSEVSRFSTGRTREVAQVADAFTKVQSTAIQAAVAEAGLRKGISRVFINLAWRSQSLLHRQLSMLDSMERRTSDPDVLEDLFRLDHLTTRMRRHAEGLVILSGSATIRGWDEPVPVDDLLRAALAEVEDYPRVEVVTDCTASVTGSIVADVIHLIAELIENATAFSPPNTEVSVKAALVANGLAVEIVDRGVGLDAEELVALNQQLTDPPEFDLADSDRLGLFVVARLAARHGIRVVLQASAYAGVTAVVVLPMSLVVLEGGPPSTSRATRIPQRLTSSAPDPLPAEKPITHTPPMQQLTARPTWEDDDNSFEAPSAGPVPSPLEDDDTDGLPRRIRQNHLAPQLRGSAVRGHGRHALRPAQDDEVEEHRHESSRDMLSSLQAGWTAGRGAEDDDMDTGGHRLPAFDERLHQGES</sequence>
<dbReference type="SMART" id="SM00387">
    <property type="entry name" value="HATPase_c"/>
    <property type="match status" value="1"/>
</dbReference>
<protein>
    <recommendedName>
        <fullName evidence="2">histidine kinase</fullName>
        <ecNumber evidence="2">2.7.13.3</ecNumber>
    </recommendedName>
</protein>
<keyword evidence="6 11" id="KW-0418">Kinase</keyword>
<feature type="transmembrane region" description="Helical" evidence="9">
    <location>
        <begin position="28"/>
        <end position="48"/>
    </location>
</feature>
<dbReference type="AlphaFoldDB" id="A0A6H9YKA9"/>
<dbReference type="GO" id="GO:0004673">
    <property type="term" value="F:protein histidine kinase activity"/>
    <property type="evidence" value="ECO:0007669"/>
    <property type="project" value="UniProtKB-EC"/>
</dbReference>
<keyword evidence="3" id="KW-0597">Phosphoprotein</keyword>
<evidence type="ECO:0000313" key="11">
    <source>
        <dbReference type="EMBL" id="KAB2341533.1"/>
    </source>
</evidence>
<dbReference type="OrthoDB" id="3845898at2"/>
<dbReference type="EMBL" id="WBMT01000025">
    <property type="protein sequence ID" value="KAB2341533.1"/>
    <property type="molecule type" value="Genomic_DNA"/>
</dbReference>
<keyword evidence="12" id="KW-1185">Reference proteome</keyword>
<keyword evidence="9" id="KW-0472">Membrane</keyword>
<evidence type="ECO:0000256" key="4">
    <source>
        <dbReference type="ARBA" id="ARBA00022679"/>
    </source>
</evidence>
<feature type="compositionally biased region" description="Basic and acidic residues" evidence="8">
    <location>
        <begin position="784"/>
        <end position="801"/>
    </location>
</feature>
<evidence type="ECO:0000256" key="3">
    <source>
        <dbReference type="ARBA" id="ARBA00022553"/>
    </source>
</evidence>
<dbReference type="GO" id="GO:0005886">
    <property type="term" value="C:plasma membrane"/>
    <property type="evidence" value="ECO:0007669"/>
    <property type="project" value="TreeGrafter"/>
</dbReference>
<dbReference type="InterPro" id="IPR003594">
    <property type="entry name" value="HATPase_dom"/>
</dbReference>
<proteinExistence type="predicted"/>
<dbReference type="Pfam" id="PF02518">
    <property type="entry name" value="HATPase_c"/>
    <property type="match status" value="1"/>
</dbReference>
<feature type="domain" description="Histidine kinase" evidence="10">
    <location>
        <begin position="537"/>
        <end position="642"/>
    </location>
</feature>
<keyword evidence="7 9" id="KW-1133">Transmembrane helix</keyword>
<dbReference type="PANTHER" id="PTHR45436:SF5">
    <property type="entry name" value="SENSOR HISTIDINE KINASE TRCS"/>
    <property type="match status" value="1"/>
</dbReference>
<dbReference type="InterPro" id="IPR036890">
    <property type="entry name" value="HATPase_C_sf"/>
</dbReference>
<keyword evidence="5 9" id="KW-0812">Transmembrane</keyword>
<evidence type="ECO:0000256" key="1">
    <source>
        <dbReference type="ARBA" id="ARBA00000085"/>
    </source>
</evidence>
<dbReference type="InterPro" id="IPR050428">
    <property type="entry name" value="TCS_sensor_his_kinase"/>
</dbReference>
<evidence type="ECO:0000256" key="6">
    <source>
        <dbReference type="ARBA" id="ARBA00022777"/>
    </source>
</evidence>
<feature type="compositionally biased region" description="Polar residues" evidence="8">
    <location>
        <begin position="650"/>
        <end position="666"/>
    </location>
</feature>
<feature type="region of interest" description="Disordered" evidence="8">
    <location>
        <begin position="1"/>
        <end position="20"/>
    </location>
</feature>
<dbReference type="InterPro" id="IPR013587">
    <property type="entry name" value="Nitrate/nitrite_sensing"/>
</dbReference>
<dbReference type="Proteomes" id="UP000468735">
    <property type="component" value="Unassembled WGS sequence"/>
</dbReference>
<evidence type="ECO:0000256" key="2">
    <source>
        <dbReference type="ARBA" id="ARBA00012438"/>
    </source>
</evidence>
<organism evidence="11 12">
    <name type="scientific">Actinomadura rudentiformis</name>
    <dbReference type="NCBI Taxonomy" id="359158"/>
    <lineage>
        <taxon>Bacteria</taxon>
        <taxon>Bacillati</taxon>
        <taxon>Actinomycetota</taxon>
        <taxon>Actinomycetes</taxon>
        <taxon>Streptosporangiales</taxon>
        <taxon>Thermomonosporaceae</taxon>
        <taxon>Actinomadura</taxon>
    </lineage>
</organism>
<keyword evidence="4" id="KW-0808">Transferase</keyword>
<dbReference type="Pfam" id="PF08376">
    <property type="entry name" value="NIT"/>
    <property type="match status" value="1"/>
</dbReference>
<evidence type="ECO:0000256" key="9">
    <source>
        <dbReference type="SAM" id="Phobius"/>
    </source>
</evidence>
<dbReference type="Gene3D" id="3.30.565.10">
    <property type="entry name" value="Histidine kinase-like ATPase, C-terminal domain"/>
    <property type="match status" value="1"/>
</dbReference>
<evidence type="ECO:0000259" key="10">
    <source>
        <dbReference type="PROSITE" id="PS50109"/>
    </source>
</evidence>
<gene>
    <name evidence="11" type="ORF">F8566_41050</name>
</gene>
<dbReference type="Gene3D" id="6.10.340.10">
    <property type="match status" value="1"/>
</dbReference>
<accession>A0A6H9YKA9</accession>
<dbReference type="InterPro" id="IPR005467">
    <property type="entry name" value="His_kinase_dom"/>
</dbReference>
<evidence type="ECO:0000256" key="8">
    <source>
        <dbReference type="SAM" id="MobiDB-lite"/>
    </source>
</evidence>
<dbReference type="PROSITE" id="PS50109">
    <property type="entry name" value="HIS_KIN"/>
    <property type="match status" value="1"/>
</dbReference>
<dbReference type="SUPFAM" id="SSF55874">
    <property type="entry name" value="ATPase domain of HSP90 chaperone/DNA topoisomerase II/histidine kinase"/>
    <property type="match status" value="1"/>
</dbReference>
<dbReference type="PANTHER" id="PTHR45436">
    <property type="entry name" value="SENSOR HISTIDINE KINASE YKOH"/>
    <property type="match status" value="1"/>
</dbReference>
<feature type="transmembrane region" description="Helical" evidence="9">
    <location>
        <begin position="324"/>
        <end position="346"/>
    </location>
</feature>
<feature type="region of interest" description="Disordered" evidence="8">
    <location>
        <begin position="648"/>
        <end position="801"/>
    </location>
</feature>
<reference evidence="11 12" key="1">
    <citation type="submission" date="2019-09" db="EMBL/GenBank/DDBJ databases">
        <title>Actinomadura physcomitrii sp. nov., a novel actinomycete isolated from moss [Physcomitrium sphaericum (Ludw) Fuernr].</title>
        <authorList>
            <person name="Zhuang X."/>
            <person name="Liu C."/>
        </authorList>
    </citation>
    <scope>NUCLEOTIDE SEQUENCE [LARGE SCALE GENOMIC DNA]</scope>
    <source>
        <strain evidence="11 12">HMC1</strain>
    </source>
</reference>
<dbReference type="EC" id="2.7.13.3" evidence="2"/>
<name>A0A6H9YKA9_9ACTN</name>